<organism evidence="1">
    <name type="scientific">uncultured Caudovirales phage</name>
    <dbReference type="NCBI Taxonomy" id="2100421"/>
    <lineage>
        <taxon>Viruses</taxon>
        <taxon>Duplodnaviria</taxon>
        <taxon>Heunggongvirae</taxon>
        <taxon>Uroviricota</taxon>
        <taxon>Caudoviricetes</taxon>
        <taxon>Peduoviridae</taxon>
        <taxon>Maltschvirus</taxon>
        <taxon>Maltschvirus maltsch</taxon>
    </lineage>
</organism>
<proteinExistence type="predicted"/>
<gene>
    <name evidence="1" type="ORF">UFOVP367_20</name>
</gene>
<protein>
    <submittedName>
        <fullName evidence="1">Uncharacterized protein</fullName>
    </submittedName>
</protein>
<name>A0A6J7X2J0_9CAUD</name>
<sequence>MAQILSYLILFLTLISSNAYAWYCTYVPDRNGYITNLQCHDIDDATALTGYWCPYYPNDPICAPYIQPACTDATETRTLSCPVHYSGALNQVRYYTCSTSNWSFWQDTSNNCIPDPPTCVSTTETRNLSCASGYEGLITELRTSQCSDPYGSPTWTTWSEISNTCKMTLDNQNNIASPVSVVSPINPNGILNTSVTPTITESVIAQVEPVQTFSNALTSTTAEVKAEPKKEETKSENKKDIEIVPGLGIVLSMALLQSPNNLVQPSMVDSYNLDQENSYGLQQGIYMGLIAETIVLDRWNFAIGRRANSFYRHYNLQQNGFGN</sequence>
<reference evidence="1" key="1">
    <citation type="submission" date="2020-05" db="EMBL/GenBank/DDBJ databases">
        <authorList>
            <person name="Chiriac C."/>
            <person name="Salcher M."/>
            <person name="Ghai R."/>
            <person name="Kavagutti S V."/>
        </authorList>
    </citation>
    <scope>NUCLEOTIDE SEQUENCE</scope>
</reference>
<accession>A0A6J7X2J0</accession>
<dbReference type="EMBL" id="LR798310">
    <property type="protein sequence ID" value="CAB5222514.1"/>
    <property type="molecule type" value="Genomic_DNA"/>
</dbReference>
<evidence type="ECO:0000313" key="1">
    <source>
        <dbReference type="EMBL" id="CAB5222514.1"/>
    </source>
</evidence>